<gene>
    <name evidence="1" type="ORF">HMPREF0372_02380</name>
</gene>
<name>G9YS74_FLAPL</name>
<dbReference type="HOGENOM" id="CLU_2391115_0_0_9"/>
<feature type="non-terminal residue" evidence="1">
    <location>
        <position position="1"/>
    </location>
</feature>
<evidence type="ECO:0000313" key="2">
    <source>
        <dbReference type="Proteomes" id="UP000004459"/>
    </source>
</evidence>
<accession>G9YS74</accession>
<organism evidence="1 2">
    <name type="scientific">Flavonifractor plautii ATCC 29863</name>
    <dbReference type="NCBI Taxonomy" id="411475"/>
    <lineage>
        <taxon>Bacteria</taxon>
        <taxon>Bacillati</taxon>
        <taxon>Bacillota</taxon>
        <taxon>Clostridia</taxon>
        <taxon>Eubacteriales</taxon>
        <taxon>Oscillospiraceae</taxon>
        <taxon>Flavonifractor</taxon>
    </lineage>
</organism>
<protein>
    <submittedName>
        <fullName evidence="1">Uncharacterized protein</fullName>
    </submittedName>
</protein>
<reference evidence="1 2" key="1">
    <citation type="submission" date="2011-08" db="EMBL/GenBank/DDBJ databases">
        <authorList>
            <person name="Weinstock G."/>
            <person name="Sodergren E."/>
            <person name="Clifton S."/>
            <person name="Fulton L."/>
            <person name="Fulton B."/>
            <person name="Courtney L."/>
            <person name="Fronick C."/>
            <person name="Harrison M."/>
            <person name="Strong C."/>
            <person name="Farmer C."/>
            <person name="Delahaunty K."/>
            <person name="Markovic C."/>
            <person name="Hall O."/>
            <person name="Minx P."/>
            <person name="Tomlinson C."/>
            <person name="Mitreva M."/>
            <person name="Hou S."/>
            <person name="Chen J."/>
            <person name="Wollam A."/>
            <person name="Pepin K.H."/>
            <person name="Johnson M."/>
            <person name="Bhonagiri V."/>
            <person name="Zhang X."/>
            <person name="Suruliraj S."/>
            <person name="Warren W."/>
            <person name="Chinwalla A."/>
            <person name="Mardis E.R."/>
            <person name="Wilson R.K."/>
        </authorList>
    </citation>
    <scope>NUCLEOTIDE SEQUENCE [LARGE SCALE GENOMIC DNA]</scope>
    <source>
        <strain evidence="1 2">ATCC 29863</strain>
    </source>
</reference>
<sequence>AVTPPPHRPVCEKTGERRWNVGAGLVPARRGFPQRRGIETTTRTAPTVTQNRERICWYPVRSSKQRVVISLPPVYTTVSERFFLTFHPVEGVW</sequence>
<dbReference type="EMBL" id="AGCK01000201">
    <property type="protein sequence ID" value="EHM46596.1"/>
    <property type="molecule type" value="Genomic_DNA"/>
</dbReference>
<evidence type="ECO:0000313" key="1">
    <source>
        <dbReference type="EMBL" id="EHM46596.1"/>
    </source>
</evidence>
<comment type="caution">
    <text evidence="1">The sequence shown here is derived from an EMBL/GenBank/DDBJ whole genome shotgun (WGS) entry which is preliminary data.</text>
</comment>
<dbReference type="AlphaFoldDB" id="G9YS74"/>
<proteinExistence type="predicted"/>
<dbReference type="Proteomes" id="UP000004459">
    <property type="component" value="Unassembled WGS sequence"/>
</dbReference>